<accession>A0A4Y2NNI7</accession>
<evidence type="ECO:0000313" key="3">
    <source>
        <dbReference type="Proteomes" id="UP000499080"/>
    </source>
</evidence>
<sequence length="234" mass="26279">NRTNGTNSSPGGATGSNSADSRRGSNRISTTRPVTTRANESPTINCIKTDTNKRALIPAIDTDPCSDITVIQQSCVPADSVIHPWTDGEFQVVDHEIRPIVPNYEKRKTEELTNNVKPLNKKDKVKIAKLDLSEIRENRPKNKLMLRALKGNETSRKDLLDLLISARAETANNVCERHLANEPGFEFHRRIHSFVSGGLVLYDWTKQCDCKLTIIFKGPLMIVRPVTRTNKERH</sequence>
<feature type="compositionally biased region" description="Polar residues" evidence="1">
    <location>
        <begin position="26"/>
        <end position="41"/>
    </location>
</feature>
<dbReference type="EMBL" id="BGPR01009325">
    <property type="protein sequence ID" value="GBN39306.1"/>
    <property type="molecule type" value="Genomic_DNA"/>
</dbReference>
<proteinExistence type="predicted"/>
<feature type="compositionally biased region" description="Polar residues" evidence="1">
    <location>
        <begin position="1"/>
        <end position="19"/>
    </location>
</feature>
<dbReference type="AlphaFoldDB" id="A0A4Y2NNI7"/>
<organism evidence="2 3">
    <name type="scientific">Araneus ventricosus</name>
    <name type="common">Orbweaver spider</name>
    <name type="synonym">Epeira ventricosa</name>
    <dbReference type="NCBI Taxonomy" id="182803"/>
    <lineage>
        <taxon>Eukaryota</taxon>
        <taxon>Metazoa</taxon>
        <taxon>Ecdysozoa</taxon>
        <taxon>Arthropoda</taxon>
        <taxon>Chelicerata</taxon>
        <taxon>Arachnida</taxon>
        <taxon>Araneae</taxon>
        <taxon>Araneomorphae</taxon>
        <taxon>Entelegynae</taxon>
        <taxon>Araneoidea</taxon>
        <taxon>Araneidae</taxon>
        <taxon>Araneus</taxon>
    </lineage>
</organism>
<feature type="non-terminal residue" evidence="2">
    <location>
        <position position="1"/>
    </location>
</feature>
<name>A0A4Y2NNI7_ARAVE</name>
<evidence type="ECO:0000313" key="2">
    <source>
        <dbReference type="EMBL" id="GBN39306.1"/>
    </source>
</evidence>
<reference evidence="2 3" key="1">
    <citation type="journal article" date="2019" name="Sci. Rep.">
        <title>Orb-weaving spider Araneus ventricosus genome elucidates the spidroin gene catalogue.</title>
        <authorList>
            <person name="Kono N."/>
            <person name="Nakamura H."/>
            <person name="Ohtoshi R."/>
            <person name="Moran D.A.P."/>
            <person name="Shinohara A."/>
            <person name="Yoshida Y."/>
            <person name="Fujiwara M."/>
            <person name="Mori M."/>
            <person name="Tomita M."/>
            <person name="Arakawa K."/>
        </authorList>
    </citation>
    <scope>NUCLEOTIDE SEQUENCE [LARGE SCALE GENOMIC DNA]</scope>
</reference>
<feature type="region of interest" description="Disordered" evidence="1">
    <location>
        <begin position="1"/>
        <end position="41"/>
    </location>
</feature>
<comment type="caution">
    <text evidence="2">The sequence shown here is derived from an EMBL/GenBank/DDBJ whole genome shotgun (WGS) entry which is preliminary data.</text>
</comment>
<protein>
    <submittedName>
        <fullName evidence="2">Uncharacterized protein</fullName>
    </submittedName>
</protein>
<dbReference type="Proteomes" id="UP000499080">
    <property type="component" value="Unassembled WGS sequence"/>
</dbReference>
<gene>
    <name evidence="2" type="ORF">AVEN_54361-2_1</name>
</gene>
<keyword evidence="3" id="KW-1185">Reference proteome</keyword>
<evidence type="ECO:0000256" key="1">
    <source>
        <dbReference type="SAM" id="MobiDB-lite"/>
    </source>
</evidence>